<dbReference type="InterPro" id="IPR016181">
    <property type="entry name" value="Acyl_CoA_acyltransferase"/>
</dbReference>
<dbReference type="PIRSF" id="PIRSF018688">
    <property type="entry name" value="UCP018688"/>
    <property type="match status" value="1"/>
</dbReference>
<dbReference type="Gene3D" id="3.40.630.30">
    <property type="match status" value="1"/>
</dbReference>
<evidence type="ECO:0000259" key="1">
    <source>
        <dbReference type="Pfam" id="PF09924"/>
    </source>
</evidence>
<gene>
    <name evidence="2" type="ORF">OCV99_15890</name>
</gene>
<dbReference type="InterPro" id="IPR016732">
    <property type="entry name" value="UCP018688"/>
</dbReference>
<evidence type="ECO:0000313" key="2">
    <source>
        <dbReference type="EMBL" id="MCU6687984.1"/>
    </source>
</evidence>
<dbReference type="PANTHER" id="PTHR41373">
    <property type="entry name" value="DUF2156 DOMAIN-CONTAINING PROTEIN"/>
    <property type="match status" value="1"/>
</dbReference>
<sequence length="300" mass="35535">MIELNFKRAELEDKELISHYFKHHTSRSCERTFVNVYLWSRHYKVQFAIVEDALVFKSEDEDRLAFAFPAGEPENVKKALKVLRQYSEERGVPFCMYNVTPDNFELLEEWYPQRFRIEYNEDLADYVYESEKLITLSGKKLHGKRNHINKFKSLYEDRWSYETITRENVEECFQMALNWRNQNGCEEDIEKNAEMCVTLNSLRLFEELELTGGLLRVDGKIVAFSIGEPICSDTFVVHIEKAFADVPGAYTMINQQFVEHECKDYKYVNREEDTGEEGLRKAKRSYRPVFMVEKGLVTER</sequence>
<dbReference type="RefSeq" id="WP_158371779.1">
    <property type="nucleotide sequence ID" value="NZ_JAOQJU010000032.1"/>
</dbReference>
<accession>A0ABT2RRE2</accession>
<proteinExistence type="predicted"/>
<protein>
    <submittedName>
        <fullName evidence="2">Phosphatidylglycerol lysyltransferase domain-containing protein</fullName>
    </submittedName>
</protein>
<dbReference type="SUPFAM" id="SSF55729">
    <property type="entry name" value="Acyl-CoA N-acyltransferases (Nat)"/>
    <property type="match status" value="2"/>
</dbReference>
<evidence type="ECO:0000313" key="3">
    <source>
        <dbReference type="Proteomes" id="UP001652431"/>
    </source>
</evidence>
<reference evidence="2 3" key="1">
    <citation type="journal article" date="2021" name="ISME Commun">
        <title>Automated analysis of genomic sequences facilitates high-throughput and comprehensive description of bacteria.</title>
        <authorList>
            <person name="Hitch T.C.A."/>
        </authorList>
    </citation>
    <scope>NUCLEOTIDE SEQUENCE [LARGE SCALE GENOMIC DNA]</scope>
    <source>
        <strain evidence="2 3">Sanger_03</strain>
    </source>
</reference>
<dbReference type="EMBL" id="JAOQJU010000032">
    <property type="protein sequence ID" value="MCU6687984.1"/>
    <property type="molecule type" value="Genomic_DNA"/>
</dbReference>
<organism evidence="2 3">
    <name type="scientific">Dorea acetigenes</name>
    <dbReference type="NCBI Taxonomy" id="2981787"/>
    <lineage>
        <taxon>Bacteria</taxon>
        <taxon>Bacillati</taxon>
        <taxon>Bacillota</taxon>
        <taxon>Clostridia</taxon>
        <taxon>Lachnospirales</taxon>
        <taxon>Lachnospiraceae</taxon>
        <taxon>Dorea</taxon>
    </lineage>
</organism>
<name>A0ABT2RRE2_9FIRM</name>
<dbReference type="Proteomes" id="UP001652431">
    <property type="component" value="Unassembled WGS sequence"/>
</dbReference>
<feature type="domain" description="Phosphatidylglycerol lysyltransferase C-terminal" evidence="1">
    <location>
        <begin position="26"/>
        <end position="290"/>
    </location>
</feature>
<dbReference type="Pfam" id="PF09924">
    <property type="entry name" value="LPG_synthase_C"/>
    <property type="match status" value="1"/>
</dbReference>
<comment type="caution">
    <text evidence="2">The sequence shown here is derived from an EMBL/GenBank/DDBJ whole genome shotgun (WGS) entry which is preliminary data.</text>
</comment>
<dbReference type="InterPro" id="IPR024320">
    <property type="entry name" value="LPG_synthase_C"/>
</dbReference>
<keyword evidence="3" id="KW-1185">Reference proteome</keyword>
<dbReference type="PANTHER" id="PTHR41373:SF1">
    <property type="entry name" value="PHOSPHATIDYLGLYCEROL LYSYLTRANSFERASE C-TERMINAL DOMAIN-CONTAINING PROTEIN"/>
    <property type="match status" value="1"/>
</dbReference>